<dbReference type="GO" id="GO:0000166">
    <property type="term" value="F:nucleotide binding"/>
    <property type="evidence" value="ECO:0007669"/>
    <property type="project" value="InterPro"/>
</dbReference>
<dbReference type="AlphaFoldDB" id="A0AA94HLK1"/>
<name>A0AA94HLK1_9MICO</name>
<protein>
    <recommendedName>
        <fullName evidence="3">DNA-binding protein</fullName>
    </recommendedName>
</protein>
<dbReference type="Proteomes" id="UP000198506">
    <property type="component" value="Unassembled WGS sequence"/>
</dbReference>
<keyword evidence="2" id="KW-1185">Reference proteome</keyword>
<evidence type="ECO:0000313" key="1">
    <source>
        <dbReference type="EMBL" id="SFS07019.1"/>
    </source>
</evidence>
<dbReference type="InterPro" id="IPR010995">
    <property type="entry name" value="DNA_repair_Rad51/TF_NusA_a-hlx"/>
</dbReference>
<dbReference type="SUPFAM" id="SSF47794">
    <property type="entry name" value="Rad51 N-terminal domain-like"/>
    <property type="match status" value="1"/>
</dbReference>
<dbReference type="Gene3D" id="1.10.150.20">
    <property type="entry name" value="5' to 3' exonuclease, C-terminal subdomain"/>
    <property type="match status" value="1"/>
</dbReference>
<gene>
    <name evidence="1" type="ORF">SAMN04487783_0902</name>
</gene>
<comment type="caution">
    <text evidence="1">The sequence shown here is derived from an EMBL/GenBank/DDBJ whole genome shotgun (WGS) entry which is preliminary data.</text>
</comment>
<proteinExistence type="predicted"/>
<dbReference type="EMBL" id="FOZN01000002">
    <property type="protein sequence ID" value="SFS07019.1"/>
    <property type="molecule type" value="Genomic_DNA"/>
</dbReference>
<evidence type="ECO:0008006" key="3">
    <source>
        <dbReference type="Google" id="ProtNLM"/>
    </source>
</evidence>
<evidence type="ECO:0000313" key="2">
    <source>
        <dbReference type="Proteomes" id="UP000198506"/>
    </source>
</evidence>
<dbReference type="RefSeq" id="WP_092916375.1">
    <property type="nucleotide sequence ID" value="NZ_FOZN01000002.1"/>
</dbReference>
<accession>A0AA94HLK1</accession>
<organism evidence="1 2">
    <name type="scientific">Agrococcus baldri</name>
    <dbReference type="NCBI Taxonomy" id="153730"/>
    <lineage>
        <taxon>Bacteria</taxon>
        <taxon>Bacillati</taxon>
        <taxon>Actinomycetota</taxon>
        <taxon>Actinomycetes</taxon>
        <taxon>Micrococcales</taxon>
        <taxon>Microbacteriaceae</taxon>
        <taxon>Agrococcus</taxon>
    </lineage>
</organism>
<sequence>MSTRGLPEQIGDLPKIGRPATGALLAVGVTTLDGVAAMGEAELLALHGVGPRAIRILRAALEQQGRSLDA</sequence>
<reference evidence="1 2" key="1">
    <citation type="submission" date="2016-10" db="EMBL/GenBank/DDBJ databases">
        <authorList>
            <person name="Varghese N."/>
            <person name="Submissions S."/>
        </authorList>
    </citation>
    <scope>NUCLEOTIDE SEQUENCE [LARGE SCALE GENOMIC DNA]</scope>
    <source>
        <strain evidence="1 2">IAM 15147</strain>
    </source>
</reference>